<dbReference type="EMBL" id="LLXL01004230">
    <property type="protein sequence ID" value="PKK57623.1"/>
    <property type="molecule type" value="Genomic_DNA"/>
</dbReference>
<dbReference type="AlphaFoldDB" id="A0A2N1M7M0"/>
<reference evidence="1 2" key="2">
    <citation type="submission" date="2017-10" db="EMBL/GenBank/DDBJ databases">
        <title>Extensive intraspecific genome diversity in a model arbuscular mycorrhizal fungus.</title>
        <authorList>
            <person name="Chen E.C.H."/>
            <person name="Morin E."/>
            <person name="Baudet D."/>
            <person name="Noel J."/>
            <person name="Ndikumana S."/>
            <person name="Charron P."/>
            <person name="St-Onge C."/>
            <person name="Giorgi J."/>
            <person name="Grigoriev I.V."/>
            <person name="Roux C."/>
            <person name="Martin F.M."/>
            <person name="Corradi N."/>
        </authorList>
    </citation>
    <scope>NUCLEOTIDE SEQUENCE [LARGE SCALE GENOMIC DNA]</scope>
    <source>
        <strain evidence="1 2">C2</strain>
    </source>
</reference>
<dbReference type="VEuPathDB" id="FungiDB:RhiirFUN_013894"/>
<protein>
    <submittedName>
        <fullName evidence="1">Uncharacterized protein</fullName>
    </submittedName>
</protein>
<proteinExistence type="predicted"/>
<organism evidence="1 2">
    <name type="scientific">Rhizophagus irregularis</name>
    <dbReference type="NCBI Taxonomy" id="588596"/>
    <lineage>
        <taxon>Eukaryota</taxon>
        <taxon>Fungi</taxon>
        <taxon>Fungi incertae sedis</taxon>
        <taxon>Mucoromycota</taxon>
        <taxon>Glomeromycotina</taxon>
        <taxon>Glomeromycetes</taxon>
        <taxon>Glomerales</taxon>
        <taxon>Glomeraceae</taxon>
        <taxon>Rhizophagus</taxon>
    </lineage>
</organism>
<dbReference type="Proteomes" id="UP000233469">
    <property type="component" value="Unassembled WGS sequence"/>
</dbReference>
<reference evidence="1 2" key="1">
    <citation type="submission" date="2016-04" db="EMBL/GenBank/DDBJ databases">
        <title>Genome analyses suggest a sexual origin of heterokaryosis in a supposedly ancient asexual fungus.</title>
        <authorList>
            <person name="Ropars J."/>
            <person name="Sedzielewska K."/>
            <person name="Noel J."/>
            <person name="Charron P."/>
            <person name="Farinelli L."/>
            <person name="Marton T."/>
            <person name="Kruger M."/>
            <person name="Pelin A."/>
            <person name="Brachmann A."/>
            <person name="Corradi N."/>
        </authorList>
    </citation>
    <scope>NUCLEOTIDE SEQUENCE [LARGE SCALE GENOMIC DNA]</scope>
    <source>
        <strain evidence="1 2">C2</strain>
    </source>
</reference>
<comment type="caution">
    <text evidence="1">The sequence shown here is derived from an EMBL/GenBank/DDBJ whole genome shotgun (WGS) entry which is preliminary data.</text>
</comment>
<evidence type="ECO:0000313" key="2">
    <source>
        <dbReference type="Proteomes" id="UP000233469"/>
    </source>
</evidence>
<gene>
    <name evidence="1" type="ORF">RhiirC2_797709</name>
</gene>
<evidence type="ECO:0000313" key="1">
    <source>
        <dbReference type="EMBL" id="PKK57623.1"/>
    </source>
</evidence>
<dbReference type="VEuPathDB" id="FungiDB:FUN_011637"/>
<accession>A0A2N1M7M0</accession>
<sequence length="348" mass="39720">MTNEIIWDIRWDMGFGIWVGLGFEIGMGFWQMGWDMGWDGIGDSSIPFNMGGNTEAIYCTSKTEYRISLTKDILKDSTDLRKNVKRILEVIVGLLKDRLSASEEPANKKRRTFKEAVPGKPDCNCREKVDCNCHPIRLTTGALGVGKTQFLLECVNHFWEKYPEFLKNLVDVVVISYNNGNLPSDLDKQLVVKKNLSLHLLHATFVNPIRKFDDFANDLKKAEIDINITFKFALTIVCEELGIQLTDNWLIVIAIGKFNKILTHFENDTSRRFLSMLSQILGSVMCNPPEHTTVIGLMAGTMVVTINSIFRELSYDRISMCFSSLNIYERTAEILLALDRFPPEWRIC</sequence>
<name>A0A2N1M7M0_9GLOM</name>